<dbReference type="EMBL" id="BQXU01000004">
    <property type="protein sequence ID" value="GKT42203.1"/>
    <property type="molecule type" value="Genomic_DNA"/>
</dbReference>
<dbReference type="AlphaFoldDB" id="A0AA37NZI9"/>
<comment type="caution">
    <text evidence="1">The sequence shown here is derived from an EMBL/GenBank/DDBJ whole genome shotgun (WGS) entry which is preliminary data.</text>
</comment>
<name>A0AA37NZI9_9PEZI</name>
<dbReference type="GeneID" id="73323186"/>
<evidence type="ECO:0000313" key="1">
    <source>
        <dbReference type="EMBL" id="GKT42203.1"/>
    </source>
</evidence>
<dbReference type="Proteomes" id="UP001055115">
    <property type="component" value="Unassembled WGS sequence"/>
</dbReference>
<reference evidence="1 2" key="1">
    <citation type="submission" date="2022-03" db="EMBL/GenBank/DDBJ databases">
        <title>Genome data of Colletotrichum spp.</title>
        <authorList>
            <person name="Utami Y.D."/>
            <person name="Hiruma K."/>
        </authorList>
    </citation>
    <scope>NUCLEOTIDE SEQUENCE [LARGE SCALE GENOMIC DNA]</scope>
    <source>
        <strain evidence="1 2">MAFF 239500</strain>
    </source>
</reference>
<evidence type="ECO:0000313" key="2">
    <source>
        <dbReference type="Proteomes" id="UP001055115"/>
    </source>
</evidence>
<organism evidence="1 2">
    <name type="scientific">Colletotrichum spaethianum</name>
    <dbReference type="NCBI Taxonomy" id="700344"/>
    <lineage>
        <taxon>Eukaryota</taxon>
        <taxon>Fungi</taxon>
        <taxon>Dikarya</taxon>
        <taxon>Ascomycota</taxon>
        <taxon>Pezizomycotina</taxon>
        <taxon>Sordariomycetes</taxon>
        <taxon>Hypocreomycetidae</taxon>
        <taxon>Glomerellales</taxon>
        <taxon>Glomerellaceae</taxon>
        <taxon>Colletotrichum</taxon>
        <taxon>Colletotrichum spaethianum species complex</taxon>
    </lineage>
</organism>
<protein>
    <submittedName>
        <fullName evidence="1">Uncharacterized protein</fullName>
    </submittedName>
</protein>
<proteinExistence type="predicted"/>
<sequence>MAHMAHTGRHTCTLTGRALTGHLMDYPMVFLRQEAPMLLRKDSCLNERHTAALLPMRPEVL</sequence>
<keyword evidence="2" id="KW-1185">Reference proteome</keyword>
<gene>
    <name evidence="1" type="ORF">ColSpa_02384</name>
</gene>
<dbReference type="RefSeq" id="XP_049124553.1">
    <property type="nucleotide sequence ID" value="XM_049268596.1"/>
</dbReference>
<accession>A0AA37NZI9</accession>